<evidence type="ECO:0000259" key="2">
    <source>
        <dbReference type="Pfam" id="PF12969"/>
    </source>
</evidence>
<dbReference type="Proteomes" id="UP000431264">
    <property type="component" value="Unassembled WGS sequence"/>
</dbReference>
<evidence type="ECO:0000313" key="4">
    <source>
        <dbReference type="Proteomes" id="UP000431264"/>
    </source>
</evidence>
<gene>
    <name evidence="3" type="ORF">GOQ30_07920</name>
</gene>
<feature type="domain" description="DUF3857" evidence="2">
    <location>
        <begin position="68"/>
        <end position="212"/>
    </location>
</feature>
<dbReference type="Gene3D" id="2.60.40.3140">
    <property type="match status" value="1"/>
</dbReference>
<organism evidence="3 4">
    <name type="scientific">Flavobacterium profundi</name>
    <dbReference type="NCBI Taxonomy" id="1774945"/>
    <lineage>
        <taxon>Bacteria</taxon>
        <taxon>Pseudomonadati</taxon>
        <taxon>Bacteroidota</taxon>
        <taxon>Flavobacteriia</taxon>
        <taxon>Flavobacteriales</taxon>
        <taxon>Flavobacteriaceae</taxon>
        <taxon>Flavobacterium</taxon>
    </lineage>
</organism>
<dbReference type="Gene3D" id="2.60.120.1130">
    <property type="match status" value="1"/>
</dbReference>
<dbReference type="AlphaFoldDB" id="A0A6I4IHC0"/>
<evidence type="ECO:0000313" key="3">
    <source>
        <dbReference type="EMBL" id="MVO09093.1"/>
    </source>
</evidence>
<dbReference type="OrthoDB" id="98874at2"/>
<dbReference type="InterPro" id="IPR002931">
    <property type="entry name" value="Transglutaminase-like"/>
</dbReference>
<comment type="caution">
    <text evidence="3">The sequence shown here is derived from an EMBL/GenBank/DDBJ whole genome shotgun (WGS) entry which is preliminary data.</text>
</comment>
<dbReference type="EMBL" id="WQLW01000004">
    <property type="protein sequence ID" value="MVO09093.1"/>
    <property type="molecule type" value="Genomic_DNA"/>
</dbReference>
<accession>A0A6I4IHC0</accession>
<dbReference type="Gene3D" id="3.10.620.30">
    <property type="match status" value="1"/>
</dbReference>
<sequence length="669" mass="78230">MKKHIYYIFLFFTVANFAQKNELGDVTIEELKEKQYPNDSSAEAAILFENGKTYFQFDTNTGFYTLTEVETKIKVYTKEGFEWATKIVPYYIVGNAEQKVTFTKAITYNLEDGKIVKSKLKSDGEFDEKKNKYWSIKKITMPNVKEGSIIEYKYTIKSPSYGIFPIWKFQYKIPVKYSSFETNIPEYFVYNNQFKGSYNPVIETDSKTKTFSGRYTAQKNNPGGFSFDRESYEIEYKEYMTSYTLRNVPAIKEEKYVNNIENYVSSLHHELSSVQMPKQAIQNYSVDWESVVKTIMTDEDFGNELKKQDYFKSDIDNLLQGINSEDEKIISIFEYVKTRMNWNKFYGYSCDEGVKSAYKNKVGNAAEINLMLIAMLKYAGIEANPVLISTRSNGIPVFPNRYAFNYVVCGVELKENLVLLDATSKIALPDILPFRDLNWFGRLIRENQSSTVVNLIPKMKSNSNTILLCEINENAKITGKLRKQFSDYYAFEFRDKYLNVNKENYLEILENELDGISISEYKIENDQDLYKKITETFSFEDHKNVEKIGDKLYFSPLLFFQTKENPFKMEDRNYPVDFNFPFKDSYVINIKIPESYEVEFTPEDANLFMENNYGAFMYKITQMNTTLQIAITFEVNTPAVPSKNYKGLKSFYNMMLDKQSEKIILKKKI</sequence>
<dbReference type="InterPro" id="IPR024618">
    <property type="entry name" value="DUF3857"/>
</dbReference>
<evidence type="ECO:0000259" key="1">
    <source>
        <dbReference type="Pfam" id="PF01841"/>
    </source>
</evidence>
<dbReference type="Pfam" id="PF01841">
    <property type="entry name" value="Transglut_core"/>
    <property type="match status" value="1"/>
</dbReference>
<protein>
    <submittedName>
        <fullName evidence="3">DUF3857 domain-containing protein</fullName>
    </submittedName>
</protein>
<name>A0A6I4IHC0_9FLAO</name>
<feature type="domain" description="Transglutaminase-like" evidence="1">
    <location>
        <begin position="318"/>
        <end position="390"/>
    </location>
</feature>
<dbReference type="Pfam" id="PF12969">
    <property type="entry name" value="DUF3857"/>
    <property type="match status" value="1"/>
</dbReference>
<keyword evidence="4" id="KW-1185">Reference proteome</keyword>
<reference evidence="4" key="1">
    <citation type="submission" date="2019-05" db="EMBL/GenBank/DDBJ databases">
        <title>Flavobacterium profundi sp. nov., isolated from a deep-sea seamount.</title>
        <authorList>
            <person name="Zhang D.-C."/>
        </authorList>
    </citation>
    <scope>NUCLEOTIDE SEQUENCE [LARGE SCALE GENOMIC DNA]</scope>
    <source>
        <strain evidence="4">TP390</strain>
    </source>
</reference>
<proteinExistence type="predicted"/>
<dbReference type="RefSeq" id="WP_140997474.1">
    <property type="nucleotide sequence ID" value="NZ_VDCZ01000004.1"/>
</dbReference>